<dbReference type="RefSeq" id="WP_126867057.1">
    <property type="nucleotide sequence ID" value="NZ_JAUSTX010000011.1"/>
</dbReference>
<dbReference type="EMBL" id="RYZZ01000043">
    <property type="protein sequence ID" value="RUQ25178.1"/>
    <property type="molecule type" value="Genomic_DNA"/>
</dbReference>
<reference evidence="1 2" key="1">
    <citation type="submission" date="2018-12" db="EMBL/GenBank/DDBJ databases">
        <title>Bacillus chawlae sp. nov., Bacillus glennii sp. nov., and Bacillus saganii sp. nov. Isolated from the Vehicle Assembly Building at Kennedy Space Center where the Viking Spacecraft were Assembled.</title>
        <authorList>
            <person name="Seuylemezian A."/>
            <person name="Vaishampayan P."/>
        </authorList>
    </citation>
    <scope>NUCLEOTIDE SEQUENCE [LARGE SCALE GENOMIC DNA]</scope>
    <source>
        <strain evidence="1 2">L5</strain>
    </source>
</reference>
<sequence>MSYSLTAEELILSLILVGGAEAAYSIKEETFGEISEDELEHRLDSATNGLLSKDLLTIQQNQEILETEFQQFLLQLTKTPRVLRCQIATDEGMTNTSLYCGVDFTVQQSTYNNRVHKLFKEVSDSKICGLMDLSHSNKHAEAFTIEESLFEIIIDKLLHNTELTEADIVHYPSDFIHALKERHGKLNTLFDYKLTEDKVGIDTFLYVTDAEQTWIIQEDNDQTLSIRPFSFNLLFQSV</sequence>
<protein>
    <submittedName>
        <fullName evidence="1">Uncharacterized protein</fullName>
    </submittedName>
</protein>
<comment type="caution">
    <text evidence="1">The sequence shown here is derived from an EMBL/GenBank/DDBJ whole genome shotgun (WGS) entry which is preliminary data.</text>
</comment>
<keyword evidence="2" id="KW-1185">Reference proteome</keyword>
<gene>
    <name evidence="1" type="ORF">ELQ35_20590</name>
</gene>
<organism evidence="1 2">
    <name type="scientific">Peribacillus cavernae</name>
    <dbReference type="NCBI Taxonomy" id="1674310"/>
    <lineage>
        <taxon>Bacteria</taxon>
        <taxon>Bacillati</taxon>
        <taxon>Bacillota</taxon>
        <taxon>Bacilli</taxon>
        <taxon>Bacillales</taxon>
        <taxon>Bacillaceae</taxon>
        <taxon>Peribacillus</taxon>
    </lineage>
</organism>
<evidence type="ECO:0000313" key="1">
    <source>
        <dbReference type="EMBL" id="RUQ25178.1"/>
    </source>
</evidence>
<dbReference type="AlphaFoldDB" id="A0A433HA75"/>
<accession>A0A433HA75</accession>
<dbReference type="Proteomes" id="UP000267430">
    <property type="component" value="Unassembled WGS sequence"/>
</dbReference>
<name>A0A433HA75_9BACI</name>
<dbReference type="OrthoDB" id="2863759at2"/>
<evidence type="ECO:0000313" key="2">
    <source>
        <dbReference type="Proteomes" id="UP000267430"/>
    </source>
</evidence>
<proteinExistence type="predicted"/>